<keyword evidence="6" id="KW-0406">Ion transport</keyword>
<dbReference type="GO" id="GO:0005886">
    <property type="term" value="C:plasma membrane"/>
    <property type="evidence" value="ECO:0007669"/>
    <property type="project" value="UniProtKB-SubCell"/>
</dbReference>
<keyword evidence="3 10" id="KW-0812">Transmembrane</keyword>
<keyword evidence="2 10" id="KW-1003">Cell membrane</keyword>
<evidence type="ECO:0000256" key="10">
    <source>
        <dbReference type="RuleBase" id="RU004340"/>
    </source>
</evidence>
<reference evidence="11" key="1">
    <citation type="submission" date="2022-07" db="EMBL/GenBank/DDBJ databases">
        <authorList>
            <person name="Kouya T."/>
            <person name="Ishiyama Y."/>
        </authorList>
    </citation>
    <scope>NUCLEOTIDE SEQUENCE</scope>
    <source>
        <strain evidence="11">WR16-4</strain>
    </source>
</reference>
<evidence type="ECO:0000256" key="6">
    <source>
        <dbReference type="ARBA" id="ARBA00023303"/>
    </source>
</evidence>
<evidence type="ECO:0000313" key="11">
    <source>
        <dbReference type="EMBL" id="GLB46294.1"/>
    </source>
</evidence>
<evidence type="ECO:0000256" key="2">
    <source>
        <dbReference type="ARBA" id="ARBA00022475"/>
    </source>
</evidence>
<keyword evidence="4 10" id="KW-1133">Transmembrane helix</keyword>
<evidence type="ECO:0000313" key="12">
    <source>
        <dbReference type="Proteomes" id="UP001144204"/>
    </source>
</evidence>
<feature type="transmembrane region" description="Helical" evidence="10">
    <location>
        <begin position="63"/>
        <end position="85"/>
    </location>
</feature>
<dbReference type="RefSeq" id="WP_286135751.1">
    <property type="nucleotide sequence ID" value="NZ_BRPL01000002.1"/>
</dbReference>
<comment type="similarity">
    <text evidence="7 10">Belongs to the fluoride channel Fluc/FEX (TC 1.A.43) family.</text>
</comment>
<feature type="transmembrane region" description="Helical" evidence="10">
    <location>
        <begin position="5"/>
        <end position="25"/>
    </location>
</feature>
<organism evidence="11 12">
    <name type="scientific">Philodulcilactobacillus myokoensis</name>
    <dbReference type="NCBI Taxonomy" id="2929573"/>
    <lineage>
        <taxon>Bacteria</taxon>
        <taxon>Bacillati</taxon>
        <taxon>Bacillota</taxon>
        <taxon>Bacilli</taxon>
        <taxon>Lactobacillales</taxon>
        <taxon>Lactobacillaceae</taxon>
        <taxon>Philodulcilactobacillus</taxon>
    </lineage>
</organism>
<comment type="subcellular location">
    <subcellularLocation>
        <location evidence="1">Cell membrane</location>
        <topology evidence="1">Multi-pass membrane protein</topology>
    </subcellularLocation>
</comment>
<evidence type="ECO:0000256" key="9">
    <source>
        <dbReference type="ARBA" id="ARBA00049940"/>
    </source>
</evidence>
<dbReference type="AlphaFoldDB" id="A0A9W6AZB9"/>
<feature type="transmembrane region" description="Helical" evidence="10">
    <location>
        <begin position="91"/>
        <end position="111"/>
    </location>
</feature>
<accession>A0A9W6AZB9</accession>
<comment type="function">
    <text evidence="9">Fluoride-specific ion channel. Important for reducing fluoride concentration in the cell, thus reducing its toxicity.</text>
</comment>
<keyword evidence="12" id="KW-1185">Reference proteome</keyword>
<keyword evidence="6" id="KW-0813">Transport</keyword>
<dbReference type="InterPro" id="IPR003691">
    <property type="entry name" value="FluC"/>
</dbReference>
<keyword evidence="6" id="KW-0407">Ion channel</keyword>
<protein>
    <recommendedName>
        <fullName evidence="10">Fluoride-specific ion channel</fullName>
    </recommendedName>
</protein>
<proteinExistence type="inferred from homology"/>
<dbReference type="Proteomes" id="UP001144204">
    <property type="component" value="Unassembled WGS sequence"/>
</dbReference>
<sequence length="128" mass="13931">MKKTIYVMVLAFIAGGLREFLVLMTGSYQNIAITLINILGSFLLAFLIPLLPTLKASDELISGVSLGFIGSFTTFSTFVMQSILLFNNHKVLSILFFLGNLIGGFIADIIGRKLADNLLAKNGEEVVK</sequence>
<evidence type="ECO:0000256" key="1">
    <source>
        <dbReference type="ARBA" id="ARBA00004651"/>
    </source>
</evidence>
<evidence type="ECO:0000256" key="8">
    <source>
        <dbReference type="ARBA" id="ARBA00035585"/>
    </source>
</evidence>
<dbReference type="Pfam" id="PF02537">
    <property type="entry name" value="CRCB"/>
    <property type="match status" value="1"/>
</dbReference>
<comment type="caution">
    <text evidence="11">The sequence shown here is derived from an EMBL/GenBank/DDBJ whole genome shotgun (WGS) entry which is preliminary data.</text>
</comment>
<dbReference type="GO" id="GO:0034220">
    <property type="term" value="P:monoatomic ion transmembrane transport"/>
    <property type="evidence" value="ECO:0007669"/>
    <property type="project" value="UniProtKB-KW"/>
</dbReference>
<evidence type="ECO:0000256" key="7">
    <source>
        <dbReference type="ARBA" id="ARBA00035120"/>
    </source>
</evidence>
<comment type="catalytic activity">
    <reaction evidence="8">
        <text>fluoride(in) = fluoride(out)</text>
        <dbReference type="Rhea" id="RHEA:76159"/>
        <dbReference type="ChEBI" id="CHEBI:17051"/>
    </reaction>
    <physiologicalReaction direction="left-to-right" evidence="8">
        <dbReference type="Rhea" id="RHEA:76160"/>
    </physiologicalReaction>
</comment>
<evidence type="ECO:0000256" key="4">
    <source>
        <dbReference type="ARBA" id="ARBA00022989"/>
    </source>
</evidence>
<reference evidence="11" key="2">
    <citation type="journal article" date="2023" name="PLoS ONE">
        <title>Philodulcilactobacillus myokoensis gen. nov., sp. nov., a fructophilic, acidophilic, and agar-phobic lactic acid bacterium isolated from fermented vegetable extracts.</title>
        <authorList>
            <person name="Kouya T."/>
            <person name="Ishiyama Y."/>
            <person name="Ohashi S."/>
            <person name="Kumakubo R."/>
            <person name="Yamazaki T."/>
            <person name="Otaki T."/>
        </authorList>
    </citation>
    <scope>NUCLEOTIDE SEQUENCE</scope>
    <source>
        <strain evidence="11">WR16-4</strain>
    </source>
</reference>
<name>A0A9W6AZB9_9LACO</name>
<evidence type="ECO:0000256" key="5">
    <source>
        <dbReference type="ARBA" id="ARBA00023136"/>
    </source>
</evidence>
<feature type="transmembrane region" description="Helical" evidence="10">
    <location>
        <begin position="31"/>
        <end position="51"/>
    </location>
</feature>
<gene>
    <name evidence="11" type="primary">crcB2</name>
    <name evidence="11" type="ORF">WR164_02730</name>
</gene>
<dbReference type="EMBL" id="BRPL01000002">
    <property type="protein sequence ID" value="GLB46294.1"/>
    <property type="molecule type" value="Genomic_DNA"/>
</dbReference>
<evidence type="ECO:0000256" key="3">
    <source>
        <dbReference type="ARBA" id="ARBA00022692"/>
    </source>
</evidence>
<keyword evidence="5 10" id="KW-0472">Membrane</keyword>